<organism evidence="1 2">
    <name type="scientific">Algoriphagus marincola HL-49</name>
    <dbReference type="NCBI Taxonomy" id="1305737"/>
    <lineage>
        <taxon>Bacteria</taxon>
        <taxon>Pseudomonadati</taxon>
        <taxon>Bacteroidota</taxon>
        <taxon>Cytophagia</taxon>
        <taxon>Cytophagales</taxon>
        <taxon>Cyclobacteriaceae</taxon>
        <taxon>Algoriphagus</taxon>
    </lineage>
</organism>
<dbReference type="Proteomes" id="UP000050421">
    <property type="component" value="Unassembled WGS sequence"/>
</dbReference>
<protein>
    <submittedName>
        <fullName evidence="1">Uncharacterized protein</fullName>
    </submittedName>
</protein>
<dbReference type="AlphaFoldDB" id="A0A0P7YIP9"/>
<accession>A0A0P7YIP9</accession>
<dbReference type="PATRIC" id="fig|1305737.6.peg.1741"/>
<proteinExistence type="predicted"/>
<dbReference type="STRING" id="1305737.GCA_000526355_00025"/>
<name>A0A0P7YIP9_9BACT</name>
<evidence type="ECO:0000313" key="2">
    <source>
        <dbReference type="Proteomes" id="UP000050421"/>
    </source>
</evidence>
<comment type="caution">
    <text evidence="1">The sequence shown here is derived from an EMBL/GenBank/DDBJ whole genome shotgun (WGS) entry which is preliminary data.</text>
</comment>
<evidence type="ECO:0000313" key="1">
    <source>
        <dbReference type="EMBL" id="KPQ18607.1"/>
    </source>
</evidence>
<dbReference type="EMBL" id="LJXT01000024">
    <property type="protein sequence ID" value="KPQ18607.1"/>
    <property type="molecule type" value="Genomic_DNA"/>
</dbReference>
<sequence length="60" mass="7115">MIHLIESRYYLQFSFIVKLLMIKIGRWTREIGSLVFSADKLETVDQGFLEMPKTIKEFFG</sequence>
<gene>
    <name evidence="1" type="ORF">HLUCCX10_05405</name>
</gene>
<reference evidence="1 2" key="1">
    <citation type="submission" date="2015-09" db="EMBL/GenBank/DDBJ databases">
        <title>Identification and resolution of microdiversity through metagenomic sequencing of parallel consortia.</title>
        <authorList>
            <person name="Nelson W.C."/>
            <person name="Romine M.F."/>
            <person name="Lindemann S.R."/>
        </authorList>
    </citation>
    <scope>NUCLEOTIDE SEQUENCE [LARGE SCALE GENOMIC DNA]</scope>
    <source>
        <strain evidence="1">HL-49</strain>
    </source>
</reference>